<evidence type="ECO:0000256" key="4">
    <source>
        <dbReference type="PROSITE-ProRule" id="PRU00473"/>
    </source>
</evidence>
<evidence type="ECO:0000313" key="8">
    <source>
        <dbReference type="Proteomes" id="UP001165498"/>
    </source>
</evidence>
<keyword evidence="8" id="KW-1185">Reference proteome</keyword>
<evidence type="ECO:0000313" key="7">
    <source>
        <dbReference type="EMBL" id="MCQ4165751.1"/>
    </source>
</evidence>
<dbReference type="InterPro" id="IPR032608">
    <property type="entry name" value="DUF4892"/>
</dbReference>
<protein>
    <submittedName>
        <fullName evidence="7">OmpA family protein</fullName>
    </submittedName>
</protein>
<organism evidence="7 8">
    <name type="scientific">Tahibacter harae</name>
    <dbReference type="NCBI Taxonomy" id="2963937"/>
    <lineage>
        <taxon>Bacteria</taxon>
        <taxon>Pseudomonadati</taxon>
        <taxon>Pseudomonadota</taxon>
        <taxon>Gammaproteobacteria</taxon>
        <taxon>Lysobacterales</taxon>
        <taxon>Rhodanobacteraceae</taxon>
        <taxon>Tahibacter</taxon>
    </lineage>
</organism>
<sequence>MRSRLLLVLLSTLAAAAAFADATVPTADKAGSADPAGLGRYEGAFIVEQQAKAYDEVVLPTAALTLHPDPDKRDGMNNRLLQSATQLALEGKLTRTVYVLPEGRSPLEVLRNYQQLVKEKGGESLYECKAETCGGDVNYGAGHGGGEQGLINYLLPKDAIPGPAFSNGACAVEMNFADLRYGVLRLSAGGSETHVGVLAYTARDDLYCKALNGRTVAVVVTLEAKAREQKMVTVKASEMAQAIASGGKVALYGIYFDFDKATLKPESKPQLEEIAGLLKADGALKLVVAGHTDNQGGAAYNLDLSKKRADAVVAALVADYGVAPGRLLAQGMGSAAPVASNDDEAGRAKNRRVELVKQ</sequence>
<keyword evidence="5" id="KW-0732">Signal</keyword>
<name>A0ABT1QTY9_9GAMM</name>
<dbReference type="InterPro" id="IPR036737">
    <property type="entry name" value="OmpA-like_sf"/>
</dbReference>
<dbReference type="SUPFAM" id="SSF103088">
    <property type="entry name" value="OmpA-like"/>
    <property type="match status" value="1"/>
</dbReference>
<keyword evidence="2 4" id="KW-0472">Membrane</keyword>
<evidence type="ECO:0000259" key="6">
    <source>
        <dbReference type="PROSITE" id="PS51123"/>
    </source>
</evidence>
<accession>A0ABT1QTY9</accession>
<feature type="chain" id="PRO_5046741791" evidence="5">
    <location>
        <begin position="21"/>
        <end position="358"/>
    </location>
</feature>
<dbReference type="Proteomes" id="UP001165498">
    <property type="component" value="Unassembled WGS sequence"/>
</dbReference>
<evidence type="ECO:0000256" key="5">
    <source>
        <dbReference type="SAM" id="SignalP"/>
    </source>
</evidence>
<reference evidence="7" key="1">
    <citation type="submission" date="2022-07" db="EMBL/GenBank/DDBJ databases">
        <title>Tahibacter sp., a new gammaproteobacterium isolated from the silt sample collected at pig farm.</title>
        <authorList>
            <person name="Chen H."/>
        </authorList>
    </citation>
    <scope>NUCLEOTIDE SEQUENCE</scope>
    <source>
        <strain evidence="7">P2K</strain>
    </source>
</reference>
<comment type="caution">
    <text evidence="7">The sequence shown here is derived from an EMBL/GenBank/DDBJ whole genome shotgun (WGS) entry which is preliminary data.</text>
</comment>
<dbReference type="InterPro" id="IPR006665">
    <property type="entry name" value="OmpA-like"/>
</dbReference>
<dbReference type="PANTHER" id="PTHR30329:SF21">
    <property type="entry name" value="LIPOPROTEIN YIAD-RELATED"/>
    <property type="match status" value="1"/>
</dbReference>
<comment type="subcellular location">
    <subcellularLocation>
        <location evidence="1">Cell outer membrane</location>
    </subcellularLocation>
</comment>
<dbReference type="InterPro" id="IPR006664">
    <property type="entry name" value="OMP_bac"/>
</dbReference>
<dbReference type="InterPro" id="IPR050330">
    <property type="entry name" value="Bact_OuterMem_StrucFunc"/>
</dbReference>
<dbReference type="Gene3D" id="3.30.1330.60">
    <property type="entry name" value="OmpA-like domain"/>
    <property type="match status" value="1"/>
</dbReference>
<dbReference type="Pfam" id="PF00691">
    <property type="entry name" value="OmpA"/>
    <property type="match status" value="1"/>
</dbReference>
<dbReference type="PRINTS" id="PR01021">
    <property type="entry name" value="OMPADOMAIN"/>
</dbReference>
<dbReference type="PANTHER" id="PTHR30329">
    <property type="entry name" value="STATOR ELEMENT OF FLAGELLAR MOTOR COMPLEX"/>
    <property type="match status" value="1"/>
</dbReference>
<feature type="domain" description="OmpA-like" evidence="6">
    <location>
        <begin position="243"/>
        <end position="358"/>
    </location>
</feature>
<evidence type="ECO:0000256" key="1">
    <source>
        <dbReference type="ARBA" id="ARBA00004442"/>
    </source>
</evidence>
<dbReference type="EMBL" id="JANFQO010000012">
    <property type="protein sequence ID" value="MCQ4165751.1"/>
    <property type="molecule type" value="Genomic_DNA"/>
</dbReference>
<evidence type="ECO:0000256" key="2">
    <source>
        <dbReference type="ARBA" id="ARBA00023136"/>
    </source>
</evidence>
<dbReference type="RefSeq" id="WP_255914942.1">
    <property type="nucleotide sequence ID" value="NZ_JANFQO010000012.1"/>
</dbReference>
<dbReference type="PROSITE" id="PS51123">
    <property type="entry name" value="OMPA_2"/>
    <property type="match status" value="1"/>
</dbReference>
<proteinExistence type="predicted"/>
<dbReference type="CDD" id="cd07185">
    <property type="entry name" value="OmpA_C-like"/>
    <property type="match status" value="1"/>
</dbReference>
<gene>
    <name evidence="7" type="ORF">NM961_13605</name>
</gene>
<evidence type="ECO:0000256" key="3">
    <source>
        <dbReference type="ARBA" id="ARBA00023237"/>
    </source>
</evidence>
<keyword evidence="3" id="KW-0998">Cell outer membrane</keyword>
<dbReference type="Pfam" id="PF16234">
    <property type="entry name" value="DUF4892"/>
    <property type="match status" value="1"/>
</dbReference>
<feature type="signal peptide" evidence="5">
    <location>
        <begin position="1"/>
        <end position="20"/>
    </location>
</feature>